<evidence type="ECO:0000313" key="1">
    <source>
        <dbReference type="EMBL" id="CCD37333.1"/>
    </source>
</evidence>
<comment type="caution">
    <text evidence="1">The sequence shown here is derived from an EMBL/GenBank/DDBJ whole genome shotgun (WGS) entry which is preliminary data.</text>
</comment>
<dbReference type="STRING" id="1055526.BKIR_c177_4953"/>
<protein>
    <submittedName>
        <fullName evidence="1">Phospholipase</fullName>
    </submittedName>
</protein>
<reference evidence="1 2" key="2">
    <citation type="submission" date="2011-10" db="EMBL/GenBank/DDBJ databases">
        <title>Draft genome sequence of Candidatus Burkholderia kirkii.</title>
        <authorList>
            <person name="Carlier A.L."/>
            <person name="Eberl L."/>
        </authorList>
    </citation>
    <scope>NUCLEOTIDE SEQUENCE [LARGE SCALE GENOMIC DNA]</scope>
    <source>
        <strain evidence="1 2">UZHbot1</strain>
    </source>
</reference>
<dbReference type="Pfam" id="PF00657">
    <property type="entry name" value="Lipase_GDSL"/>
    <property type="match status" value="1"/>
</dbReference>
<dbReference type="Proteomes" id="UP000003511">
    <property type="component" value="Unassembled WGS sequence"/>
</dbReference>
<dbReference type="InterPro" id="IPR036514">
    <property type="entry name" value="SGNH_hydro_sf"/>
</dbReference>
<gene>
    <name evidence="1" type="ORF">BKIR_c177_4953</name>
</gene>
<dbReference type="BioCyc" id="CBUR1055526:G10QW-2311-MONOMER"/>
<accession>G4M855</accession>
<name>G4M855_9BURK</name>
<evidence type="ECO:0000313" key="2">
    <source>
        <dbReference type="Proteomes" id="UP000003511"/>
    </source>
</evidence>
<dbReference type="InterPro" id="IPR001087">
    <property type="entry name" value="GDSL"/>
</dbReference>
<proteinExistence type="predicted"/>
<sequence length="250" mass="25575">MSFGDSLSDVGTYAPVATANFGGGRFTTNPGQVWVQDVAQYYGDTLTPVMTGGFGVAPATQSGLGYAQGGTLVTNPIGINHVSNDPANYQGALTVPVAQQVKNYLAAHGSFNAGQLVLVGGGANDILYNLQAVQEGKLAPTDAGVAIAKAAGQLAGIVASIVQNGATHVLVSNVPDVSMTPQGMMSSAAVRAQMKQVSQLFNATLTAKLTEFGVISKVIVLDIATPFAAMYPSAQPVLNSRIHNAKVLPS</sequence>
<dbReference type="EMBL" id="CAFE01000092">
    <property type="protein sequence ID" value="CCD37333.1"/>
    <property type="molecule type" value="Genomic_DNA"/>
</dbReference>
<dbReference type="SUPFAM" id="SSF52266">
    <property type="entry name" value="SGNH hydrolase"/>
    <property type="match status" value="1"/>
</dbReference>
<dbReference type="AlphaFoldDB" id="G4M855"/>
<dbReference type="HOGENOM" id="CLU_1109821_0_0_4"/>
<keyword evidence="2" id="KW-1185">Reference proteome</keyword>
<dbReference type="Gene3D" id="3.40.50.1110">
    <property type="entry name" value="SGNH hydrolase"/>
    <property type="match status" value="1"/>
</dbReference>
<dbReference type="GO" id="GO:0016788">
    <property type="term" value="F:hydrolase activity, acting on ester bonds"/>
    <property type="evidence" value="ECO:0007669"/>
    <property type="project" value="InterPro"/>
</dbReference>
<reference evidence="1 2" key="1">
    <citation type="submission" date="2011-09" db="EMBL/GenBank/DDBJ databases">
        <authorList>
            <person name="Carlier A."/>
        </authorList>
    </citation>
    <scope>NUCLEOTIDE SEQUENCE [LARGE SCALE GENOMIC DNA]</scope>
    <source>
        <strain evidence="1 2">UZHbot1</strain>
    </source>
</reference>
<organism evidence="1 2">
    <name type="scientific">Candidatus Paraburkholderia kirkii UZHbot1</name>
    <dbReference type="NCBI Taxonomy" id="1055526"/>
    <lineage>
        <taxon>Bacteria</taxon>
        <taxon>Pseudomonadati</taxon>
        <taxon>Pseudomonadota</taxon>
        <taxon>Betaproteobacteria</taxon>
        <taxon>Burkholderiales</taxon>
        <taxon>Burkholderiaceae</taxon>
        <taxon>Paraburkholderia</taxon>
    </lineage>
</organism>